<evidence type="ECO:0008006" key="3">
    <source>
        <dbReference type="Google" id="ProtNLM"/>
    </source>
</evidence>
<organism evidence="1 2">
    <name type="scientific">Pseudonocardia hydrocarbonoxydans</name>
    <dbReference type="NCBI Taxonomy" id="76726"/>
    <lineage>
        <taxon>Bacteria</taxon>
        <taxon>Bacillati</taxon>
        <taxon>Actinomycetota</taxon>
        <taxon>Actinomycetes</taxon>
        <taxon>Pseudonocardiales</taxon>
        <taxon>Pseudonocardiaceae</taxon>
        <taxon>Pseudonocardia</taxon>
    </lineage>
</organism>
<dbReference type="InterPro" id="IPR032710">
    <property type="entry name" value="NTF2-like_dom_sf"/>
</dbReference>
<dbReference type="PANTHER" id="PTHR38436">
    <property type="entry name" value="POLYKETIDE CYCLASE SNOAL-LIKE DOMAIN"/>
    <property type="match status" value="1"/>
</dbReference>
<protein>
    <recommendedName>
        <fullName evidence="3">SnoaL-like domain-containing protein</fullName>
    </recommendedName>
</protein>
<evidence type="ECO:0000313" key="2">
    <source>
        <dbReference type="Proteomes" id="UP000320338"/>
    </source>
</evidence>
<dbReference type="SUPFAM" id="SSF54427">
    <property type="entry name" value="NTF2-like"/>
    <property type="match status" value="1"/>
</dbReference>
<dbReference type="AlphaFoldDB" id="A0A4Y3WKM4"/>
<name>A0A4Y3WKM4_9PSEU</name>
<dbReference type="InterPro" id="IPR009959">
    <property type="entry name" value="Cyclase_SnoaL-like"/>
</dbReference>
<dbReference type="Gene3D" id="3.10.450.50">
    <property type="match status" value="1"/>
</dbReference>
<dbReference type="Pfam" id="PF07366">
    <property type="entry name" value="SnoaL"/>
    <property type="match status" value="1"/>
</dbReference>
<gene>
    <name evidence="1" type="ORF">PHY01_13410</name>
</gene>
<evidence type="ECO:0000313" key="1">
    <source>
        <dbReference type="EMBL" id="GEC19058.1"/>
    </source>
</evidence>
<keyword evidence="2" id="KW-1185">Reference proteome</keyword>
<reference evidence="1 2" key="1">
    <citation type="submission" date="2019-06" db="EMBL/GenBank/DDBJ databases">
        <title>Whole genome shotgun sequence of Pseudonocardia hydrocarbonoxydans NBRC 14498.</title>
        <authorList>
            <person name="Hosoyama A."/>
            <person name="Uohara A."/>
            <person name="Ohji S."/>
            <person name="Ichikawa N."/>
        </authorList>
    </citation>
    <scope>NUCLEOTIDE SEQUENCE [LARGE SCALE GENOMIC DNA]</scope>
    <source>
        <strain evidence="1 2">NBRC 14498</strain>
    </source>
</reference>
<proteinExistence type="predicted"/>
<dbReference type="GO" id="GO:0030638">
    <property type="term" value="P:polyketide metabolic process"/>
    <property type="evidence" value="ECO:0007669"/>
    <property type="project" value="InterPro"/>
</dbReference>
<comment type="caution">
    <text evidence="1">The sequence shown here is derived from an EMBL/GenBank/DDBJ whole genome shotgun (WGS) entry which is preliminary data.</text>
</comment>
<dbReference type="RefSeq" id="WP_170183670.1">
    <property type="nucleotide sequence ID" value="NZ_BAAARZ010000051.1"/>
</dbReference>
<sequence length="185" mass="20245">MDVIARIRAQFTALETGDADLARAAVSPDWVDREASFEHGLGELRGPASLLATGVWLRWGLPDLRFVEQSTVADDRRAISYVLFTGTHTGPFIGFRDGRVDRVIPPTGRRVEVRHAHVYELRDGEVVTHDAVRDDLGTLTQLGMMPPSPAMIARIAAWKVSGRARRVADEIVAAQRAVVASLVPA</sequence>
<dbReference type="PANTHER" id="PTHR38436:SF1">
    <property type="entry name" value="ESTER CYCLASE"/>
    <property type="match status" value="1"/>
</dbReference>
<dbReference type="EMBL" id="BJNG01000013">
    <property type="protein sequence ID" value="GEC19058.1"/>
    <property type="molecule type" value="Genomic_DNA"/>
</dbReference>
<dbReference type="Proteomes" id="UP000320338">
    <property type="component" value="Unassembled WGS sequence"/>
</dbReference>
<accession>A0A4Y3WKM4</accession>